<dbReference type="OrthoDB" id="205166at2759"/>
<keyword evidence="5" id="KW-1185">Reference proteome</keyword>
<sequence>MGMSETTGRIIRPLAGNEMDEILKERLAADEKLLRRVVKRISTLAHTQSDEERTATEILLQSDVQLFLRHLDRLHRTAEITAEREIQAYHTETEQLRAACTEESAAIAQCEVKLQEALAKRQHRLEYDALARKIVVYPQREQLESTLESLHARIAALKEENAAHEQVEADAKAQLATIGSELQVLHDGIQSSLRHVQTTSLNPNASAFEPGDAQGTMQAKEETFLLWPVSDAQNIYFVKIKYPGASGF</sequence>
<organism evidence="4 5">
    <name type="scientific">Malassezia vespertilionis</name>
    <dbReference type="NCBI Taxonomy" id="2020962"/>
    <lineage>
        <taxon>Eukaryota</taxon>
        <taxon>Fungi</taxon>
        <taxon>Dikarya</taxon>
        <taxon>Basidiomycota</taxon>
        <taxon>Ustilaginomycotina</taxon>
        <taxon>Malasseziomycetes</taxon>
        <taxon>Malasseziales</taxon>
        <taxon>Malasseziaceae</taxon>
        <taxon>Malassezia</taxon>
    </lineage>
</organism>
<keyword evidence="2" id="KW-0539">Nucleus</keyword>
<reference evidence="4 5" key="1">
    <citation type="submission" date="2017-10" db="EMBL/GenBank/DDBJ databases">
        <title>A novel species of cold-tolerant Malassezia isolated from bats.</title>
        <authorList>
            <person name="Lorch J.M."/>
            <person name="Palmer J.M."/>
            <person name="Vanderwolf K.J."/>
            <person name="Schmidt K.Z."/>
            <person name="Verant M.L."/>
            <person name="Weller T.J."/>
            <person name="Blehert D.S."/>
        </authorList>
    </citation>
    <scope>NUCLEOTIDE SEQUENCE [LARGE SCALE GENOMIC DNA]</scope>
    <source>
        <strain evidence="4 5">NWHC:44797-103</strain>
    </source>
</reference>
<dbReference type="Pfam" id="PF05615">
    <property type="entry name" value="THOC7"/>
    <property type="match status" value="1"/>
</dbReference>
<name>A0A2N1J7Q5_9BASI</name>
<keyword evidence="3" id="KW-0175">Coiled coil</keyword>
<evidence type="ECO:0000256" key="1">
    <source>
        <dbReference type="ARBA" id="ARBA00004123"/>
    </source>
</evidence>
<accession>A0A2N1J7Q5</accession>
<evidence type="ECO:0000313" key="5">
    <source>
        <dbReference type="Proteomes" id="UP000232875"/>
    </source>
</evidence>
<dbReference type="STRING" id="2020962.A0A2N1J7Q5"/>
<protein>
    <submittedName>
        <fullName evidence="4">Uncharacterized protein</fullName>
    </submittedName>
</protein>
<comment type="subcellular location">
    <subcellularLocation>
        <location evidence="1">Nucleus</location>
    </subcellularLocation>
</comment>
<dbReference type="GO" id="GO:0006397">
    <property type="term" value="P:mRNA processing"/>
    <property type="evidence" value="ECO:0007669"/>
    <property type="project" value="InterPro"/>
</dbReference>
<gene>
    <name evidence="4" type="ORF">MVES_003661</name>
</gene>
<dbReference type="Proteomes" id="UP000232875">
    <property type="component" value="Unassembled WGS sequence"/>
</dbReference>
<evidence type="ECO:0000256" key="3">
    <source>
        <dbReference type="SAM" id="Coils"/>
    </source>
</evidence>
<dbReference type="GO" id="GO:0000445">
    <property type="term" value="C:THO complex part of transcription export complex"/>
    <property type="evidence" value="ECO:0007669"/>
    <property type="project" value="InterPro"/>
</dbReference>
<dbReference type="InterPro" id="IPR008501">
    <property type="entry name" value="THOC7/Mft1"/>
</dbReference>
<dbReference type="AlphaFoldDB" id="A0A2N1J7Q5"/>
<feature type="coiled-coil region" evidence="3">
    <location>
        <begin position="140"/>
        <end position="174"/>
    </location>
</feature>
<dbReference type="EMBL" id="KZ454995">
    <property type="protein sequence ID" value="PKI82492.1"/>
    <property type="molecule type" value="Genomic_DNA"/>
</dbReference>
<proteinExistence type="predicted"/>
<evidence type="ECO:0000256" key="2">
    <source>
        <dbReference type="ARBA" id="ARBA00023242"/>
    </source>
</evidence>
<evidence type="ECO:0000313" key="4">
    <source>
        <dbReference type="EMBL" id="PKI82492.1"/>
    </source>
</evidence>